<sequence length="77" mass="8949">MATVNFSVPQDIKEAFDKTFARQNKSAVLADLMRQAVEERRRRKRVAKAIDKILTLRKQMRPVDDHTISSARRQGRP</sequence>
<proteinExistence type="predicted"/>
<dbReference type="OrthoDB" id="5569740at2"/>
<dbReference type="STRING" id="1742973.COMA2_100085"/>
<accession>A0A0S4L986</accession>
<evidence type="ECO:0000313" key="2">
    <source>
        <dbReference type="Proteomes" id="UP000198736"/>
    </source>
</evidence>
<dbReference type="RefSeq" id="WP_090894343.1">
    <property type="nucleotide sequence ID" value="NZ_CZPZ01000002.1"/>
</dbReference>
<gene>
    <name evidence="1" type="ORF">COMA2_100085</name>
</gene>
<evidence type="ECO:0008006" key="3">
    <source>
        <dbReference type="Google" id="ProtNLM"/>
    </source>
</evidence>
<protein>
    <recommendedName>
        <fullName evidence="3">Ribbon-helix-helix protein CopG domain-containing protein</fullName>
    </recommendedName>
</protein>
<dbReference type="AlphaFoldDB" id="A0A0S4L986"/>
<dbReference type="EMBL" id="CZPZ01000002">
    <property type="protein sequence ID" value="CUS32374.1"/>
    <property type="molecule type" value="Genomic_DNA"/>
</dbReference>
<reference evidence="2" key="1">
    <citation type="submission" date="2015-10" db="EMBL/GenBank/DDBJ databases">
        <authorList>
            <person name="Luecker S."/>
            <person name="Luecker S."/>
        </authorList>
    </citation>
    <scope>NUCLEOTIDE SEQUENCE [LARGE SCALE GENOMIC DNA]</scope>
</reference>
<dbReference type="Proteomes" id="UP000198736">
    <property type="component" value="Unassembled WGS sequence"/>
</dbReference>
<organism evidence="1 2">
    <name type="scientific">Candidatus Nitrospira nitrificans</name>
    <dbReference type="NCBI Taxonomy" id="1742973"/>
    <lineage>
        <taxon>Bacteria</taxon>
        <taxon>Pseudomonadati</taxon>
        <taxon>Nitrospirota</taxon>
        <taxon>Nitrospiria</taxon>
        <taxon>Nitrospirales</taxon>
        <taxon>Nitrospiraceae</taxon>
        <taxon>Nitrospira</taxon>
    </lineage>
</organism>
<keyword evidence="2" id="KW-1185">Reference proteome</keyword>
<name>A0A0S4L986_9BACT</name>
<evidence type="ECO:0000313" key="1">
    <source>
        <dbReference type="EMBL" id="CUS32374.1"/>
    </source>
</evidence>